<protein>
    <recommendedName>
        <fullName evidence="3">RxLR effector candidate protein</fullName>
    </recommendedName>
</protein>
<evidence type="ECO:0008006" key="3">
    <source>
        <dbReference type="Google" id="ProtNLM"/>
    </source>
</evidence>
<accession>A0AAV1TRI2</accession>
<proteinExistence type="predicted"/>
<comment type="caution">
    <text evidence="1">The sequence shown here is derived from an EMBL/GenBank/DDBJ whole genome shotgun (WGS) entry which is preliminary data.</text>
</comment>
<name>A0AAV1TRI2_9STRA</name>
<gene>
    <name evidence="1" type="ORF">PM001_LOCUS9108</name>
</gene>
<dbReference type="Proteomes" id="UP001162060">
    <property type="component" value="Unassembled WGS sequence"/>
</dbReference>
<dbReference type="EMBL" id="CAKLBY020000071">
    <property type="protein sequence ID" value="CAK7923958.1"/>
    <property type="molecule type" value="Genomic_DNA"/>
</dbReference>
<evidence type="ECO:0000313" key="2">
    <source>
        <dbReference type="Proteomes" id="UP001162060"/>
    </source>
</evidence>
<organism evidence="1 2">
    <name type="scientific">Peronospora matthiolae</name>
    <dbReference type="NCBI Taxonomy" id="2874970"/>
    <lineage>
        <taxon>Eukaryota</taxon>
        <taxon>Sar</taxon>
        <taxon>Stramenopiles</taxon>
        <taxon>Oomycota</taxon>
        <taxon>Peronosporomycetes</taxon>
        <taxon>Peronosporales</taxon>
        <taxon>Peronosporaceae</taxon>
        <taxon>Peronospora</taxon>
    </lineage>
</organism>
<reference evidence="1" key="1">
    <citation type="submission" date="2024-01" db="EMBL/GenBank/DDBJ databases">
        <authorList>
            <person name="Webb A."/>
        </authorList>
    </citation>
    <scope>NUCLEOTIDE SEQUENCE</scope>
    <source>
        <strain evidence="1">Pm1</strain>
    </source>
</reference>
<sequence length="325" mass="35948">MRVYTLDSVTIAAIMACVNTSTVMSTAVANSPLASPDTAHDPVHAARVLRSTRLADDEQRSGAGPMPVILSVEDSAPQLSKQLISTISSHLIRDGPKHQWGEMPVSHAVRSKSAMRISPGVALEKSTVQDLIHPNQVLEVADSAGKLVRFGKKTRDIKMGKKGLRYLSEHWATKQLSVNDVVADLKLTNAELNFNRIKALEDFVEYIFGVEKRDTELVQALKATYGESQLSFLLTRSLVRKRNEDYALKLLAGVMTTWMNRGFTVEKVAGMLHDTKEIHFSLVAQKLATHPILASTEQDTDLQTLKLYNGVCSHLRPRLAIKEII</sequence>
<dbReference type="AlphaFoldDB" id="A0AAV1TRI2"/>
<evidence type="ECO:0000313" key="1">
    <source>
        <dbReference type="EMBL" id="CAK7923958.1"/>
    </source>
</evidence>